<evidence type="ECO:0000313" key="3">
    <source>
        <dbReference type="Proteomes" id="UP000198310"/>
    </source>
</evidence>
<dbReference type="InterPro" id="IPR005303">
    <property type="entry name" value="MOCOS_middle"/>
</dbReference>
<evidence type="ECO:0000313" key="2">
    <source>
        <dbReference type="EMBL" id="SNR71959.1"/>
    </source>
</evidence>
<dbReference type="InterPro" id="IPR005302">
    <property type="entry name" value="MoCF_Sase_C"/>
</dbReference>
<dbReference type="AlphaFoldDB" id="A0A238YNF4"/>
<evidence type="ECO:0000259" key="1">
    <source>
        <dbReference type="PROSITE" id="PS51340"/>
    </source>
</evidence>
<dbReference type="GO" id="GO:0003824">
    <property type="term" value="F:catalytic activity"/>
    <property type="evidence" value="ECO:0007669"/>
    <property type="project" value="InterPro"/>
</dbReference>
<accession>A0A238YNF4</accession>
<gene>
    <name evidence="2" type="ORF">SAMN06269173_105351</name>
</gene>
<organism evidence="2 3">
    <name type="scientific">Hymenobacter mucosus</name>
    <dbReference type="NCBI Taxonomy" id="1411120"/>
    <lineage>
        <taxon>Bacteria</taxon>
        <taxon>Pseudomonadati</taxon>
        <taxon>Bacteroidota</taxon>
        <taxon>Cytophagia</taxon>
        <taxon>Cytophagales</taxon>
        <taxon>Hymenobacteraceae</taxon>
        <taxon>Hymenobacter</taxon>
    </lineage>
</organism>
<dbReference type="Pfam" id="PF03476">
    <property type="entry name" value="MOSC_N"/>
    <property type="match status" value="1"/>
</dbReference>
<dbReference type="GO" id="GO:0030151">
    <property type="term" value="F:molybdenum ion binding"/>
    <property type="evidence" value="ECO:0007669"/>
    <property type="project" value="InterPro"/>
</dbReference>
<dbReference type="InterPro" id="IPR011037">
    <property type="entry name" value="Pyrv_Knase-like_insert_dom_sf"/>
</dbReference>
<reference evidence="3" key="1">
    <citation type="submission" date="2017-06" db="EMBL/GenBank/DDBJ databases">
        <authorList>
            <person name="Varghese N."/>
            <person name="Submissions S."/>
        </authorList>
    </citation>
    <scope>NUCLEOTIDE SEQUENCE [LARGE SCALE GENOMIC DNA]</scope>
    <source>
        <strain evidence="3">DSM 28041</strain>
    </source>
</reference>
<feature type="domain" description="MOSC" evidence="1">
    <location>
        <begin position="132"/>
        <end position="273"/>
    </location>
</feature>
<proteinExistence type="predicted"/>
<dbReference type="Pfam" id="PF03473">
    <property type="entry name" value="MOSC"/>
    <property type="match status" value="1"/>
</dbReference>
<protein>
    <recommendedName>
        <fullName evidence="1">MOSC domain-containing protein</fullName>
    </recommendedName>
</protein>
<dbReference type="PANTHER" id="PTHR14237">
    <property type="entry name" value="MOLYBDOPTERIN COFACTOR SULFURASE MOSC"/>
    <property type="match status" value="1"/>
</dbReference>
<keyword evidence="3" id="KW-1185">Reference proteome</keyword>
<dbReference type="SUPFAM" id="SSF50800">
    <property type="entry name" value="PK beta-barrel domain-like"/>
    <property type="match status" value="1"/>
</dbReference>
<dbReference type="RefSeq" id="WP_218823179.1">
    <property type="nucleotide sequence ID" value="NZ_FZNS01000005.1"/>
</dbReference>
<name>A0A238YNF4_9BACT</name>
<dbReference type="PROSITE" id="PS51340">
    <property type="entry name" value="MOSC"/>
    <property type="match status" value="1"/>
</dbReference>
<sequence>MSIASPLVLTDLYIYPVKSLGGIRLTEAAVGARGLCHDRRWLIVNERNQFMTQRQTAAMVHLKVEPAYNGFLLRHQARPDLLPLFVPFAATPDKTLFVTIWDDMVFASRARPECDEWLSEALGQPCKLVYMSDMVRRDVEPELNPEGQLVSFADQYPYLLIGQKSLTDLNARLAEPVGMDRFRPNLVFAGGEAFAEDSWQEFYIGDVAFRAVRACGRCVLTTIDQRTATKHPAAEPLRTLASYRTQRGKVMFGQNVTGPTSGTIRVGDTLTVTSYKSAVASEYAGV</sequence>
<dbReference type="GO" id="GO:0030170">
    <property type="term" value="F:pyridoxal phosphate binding"/>
    <property type="evidence" value="ECO:0007669"/>
    <property type="project" value="InterPro"/>
</dbReference>
<dbReference type="SUPFAM" id="SSF141673">
    <property type="entry name" value="MOSC N-terminal domain-like"/>
    <property type="match status" value="1"/>
</dbReference>
<dbReference type="EMBL" id="FZNS01000005">
    <property type="protein sequence ID" value="SNR71959.1"/>
    <property type="molecule type" value="Genomic_DNA"/>
</dbReference>
<dbReference type="PANTHER" id="PTHR14237:SF19">
    <property type="entry name" value="MITOCHONDRIAL AMIDOXIME REDUCING COMPONENT 1"/>
    <property type="match status" value="1"/>
</dbReference>
<dbReference type="Proteomes" id="UP000198310">
    <property type="component" value="Unassembled WGS sequence"/>
</dbReference>